<evidence type="ECO:0000313" key="1">
    <source>
        <dbReference type="EMBL" id="RYO75460.1"/>
    </source>
</evidence>
<sequence length="110" mass="11773">MDDSSSVVTFAGQLKRRYGQSGVDSVALNAAVSSRASEAALKGEEESGILAHLNKEGNWPSRPLNPMYGLSKLLLEYSIREICRLALGFDGEYVHGTTTSGVGVIVVESR</sequence>
<name>A0ABY0GRT7_9PEZI</name>
<protein>
    <recommendedName>
        <fullName evidence="3">Beta-ketoacyl synthase N-terminal domain-containing protein</fullName>
    </recommendedName>
</protein>
<evidence type="ECO:0008006" key="3">
    <source>
        <dbReference type="Google" id="ProtNLM"/>
    </source>
</evidence>
<comment type="caution">
    <text evidence="1">The sequence shown here is derived from an EMBL/GenBank/DDBJ whole genome shotgun (WGS) entry which is preliminary data.</text>
</comment>
<dbReference type="Proteomes" id="UP000294003">
    <property type="component" value="Unassembled WGS sequence"/>
</dbReference>
<dbReference type="EMBL" id="QJNS01000703">
    <property type="protein sequence ID" value="RYO75460.1"/>
    <property type="molecule type" value="Genomic_DNA"/>
</dbReference>
<proteinExistence type="predicted"/>
<gene>
    <name evidence="1" type="ORF">DL762_009998</name>
</gene>
<organism evidence="1 2">
    <name type="scientific">Monosporascus cannonballus</name>
    <dbReference type="NCBI Taxonomy" id="155416"/>
    <lineage>
        <taxon>Eukaryota</taxon>
        <taxon>Fungi</taxon>
        <taxon>Dikarya</taxon>
        <taxon>Ascomycota</taxon>
        <taxon>Pezizomycotina</taxon>
        <taxon>Sordariomycetes</taxon>
        <taxon>Xylariomycetidae</taxon>
        <taxon>Xylariales</taxon>
        <taxon>Xylariales incertae sedis</taxon>
        <taxon>Monosporascus</taxon>
    </lineage>
</organism>
<keyword evidence="2" id="KW-1185">Reference proteome</keyword>
<reference evidence="1 2" key="1">
    <citation type="submission" date="2018-06" db="EMBL/GenBank/DDBJ databases">
        <title>Complete Genomes of Monosporascus.</title>
        <authorList>
            <person name="Robinson A.J."/>
            <person name="Natvig D.O."/>
        </authorList>
    </citation>
    <scope>NUCLEOTIDE SEQUENCE [LARGE SCALE GENOMIC DNA]</scope>
    <source>
        <strain evidence="1 2">CBS 609.92</strain>
    </source>
</reference>
<accession>A0ABY0GRT7</accession>
<evidence type="ECO:0000313" key="2">
    <source>
        <dbReference type="Proteomes" id="UP000294003"/>
    </source>
</evidence>